<dbReference type="Gene3D" id="3.10.20.90">
    <property type="entry name" value="Phosphatidylinositol 3-kinase Catalytic Subunit, Chain A, domain 1"/>
    <property type="match status" value="1"/>
</dbReference>
<reference evidence="2 3" key="1">
    <citation type="submission" date="2018-10" db="EMBL/GenBank/DDBJ databases">
        <title>Bradyrhizobium sp. nov., isolated from effective nodules of peanut in China.</title>
        <authorList>
            <person name="Li Y."/>
        </authorList>
    </citation>
    <scope>NUCLEOTIDE SEQUENCE [LARGE SCALE GENOMIC DNA]</scope>
    <source>
        <strain evidence="2 3">CCBAU 51781</strain>
    </source>
</reference>
<evidence type="ECO:0000259" key="1">
    <source>
        <dbReference type="PROSITE" id="PS50053"/>
    </source>
</evidence>
<organism evidence="2 3">
    <name type="scientific">Bradyrhizobium zhanjiangense</name>
    <dbReference type="NCBI Taxonomy" id="1325107"/>
    <lineage>
        <taxon>Bacteria</taxon>
        <taxon>Pseudomonadati</taxon>
        <taxon>Pseudomonadota</taxon>
        <taxon>Alphaproteobacteria</taxon>
        <taxon>Hyphomicrobiales</taxon>
        <taxon>Nitrobacteraceae</taxon>
        <taxon>Bradyrhizobium</taxon>
    </lineage>
</organism>
<dbReference type="Proteomes" id="UP000289946">
    <property type="component" value="Unassembled WGS sequence"/>
</dbReference>
<proteinExistence type="predicted"/>
<sequence length="92" mass="10407">MQREEHGKPEDKKVELEFVTTAGDVKDSFPPNEPLKTVKLQVMRRLGLDPSQADQFAVLRDGAELDDNKKLAELGLTDGTELFIERREVVKV</sequence>
<evidence type="ECO:0000313" key="3">
    <source>
        <dbReference type="Proteomes" id="UP000289946"/>
    </source>
</evidence>
<dbReference type="EMBL" id="RDRA01000029">
    <property type="protein sequence ID" value="RXG87362.1"/>
    <property type="molecule type" value="Genomic_DNA"/>
</dbReference>
<name>A0ABY0D9Z5_9BRAD</name>
<dbReference type="InterPro" id="IPR000626">
    <property type="entry name" value="Ubiquitin-like_dom"/>
</dbReference>
<evidence type="ECO:0000313" key="2">
    <source>
        <dbReference type="EMBL" id="RXG87362.1"/>
    </source>
</evidence>
<dbReference type="SUPFAM" id="SSF54236">
    <property type="entry name" value="Ubiquitin-like"/>
    <property type="match status" value="1"/>
</dbReference>
<gene>
    <name evidence="2" type="ORF">EAS62_36085</name>
</gene>
<dbReference type="PROSITE" id="PS50053">
    <property type="entry name" value="UBIQUITIN_2"/>
    <property type="match status" value="1"/>
</dbReference>
<keyword evidence="3" id="KW-1185">Reference proteome</keyword>
<feature type="domain" description="Ubiquitin-like" evidence="1">
    <location>
        <begin position="14"/>
        <end position="88"/>
    </location>
</feature>
<dbReference type="RefSeq" id="WP_128942571.1">
    <property type="nucleotide sequence ID" value="NZ_RDRA01000029.1"/>
</dbReference>
<dbReference type="InterPro" id="IPR029071">
    <property type="entry name" value="Ubiquitin-like_domsf"/>
</dbReference>
<comment type="caution">
    <text evidence="2">The sequence shown here is derived from an EMBL/GenBank/DDBJ whole genome shotgun (WGS) entry which is preliminary data.</text>
</comment>
<protein>
    <recommendedName>
        <fullName evidence="1">Ubiquitin-like domain-containing protein</fullName>
    </recommendedName>
</protein>
<accession>A0ABY0D9Z5</accession>